<dbReference type="EMBL" id="CAJRAF010000001">
    <property type="protein sequence ID" value="CAG4988593.1"/>
    <property type="molecule type" value="Genomic_DNA"/>
</dbReference>
<dbReference type="SUPFAM" id="SSF63411">
    <property type="entry name" value="LuxS/MPP-like metallohydrolase"/>
    <property type="match status" value="2"/>
</dbReference>
<keyword evidence="5" id="KW-1185">Reference proteome</keyword>
<evidence type="ECO:0000256" key="1">
    <source>
        <dbReference type="SAM" id="Coils"/>
    </source>
</evidence>
<comment type="caution">
    <text evidence="4">The sequence shown here is derived from an EMBL/GenBank/DDBJ whole genome shotgun (WGS) entry which is preliminary data.</text>
</comment>
<evidence type="ECO:0008006" key="6">
    <source>
        <dbReference type="Google" id="ProtNLM"/>
    </source>
</evidence>
<dbReference type="InterPro" id="IPR007863">
    <property type="entry name" value="Peptidase_M16_C"/>
</dbReference>
<gene>
    <name evidence="4" type="ORF">DYBT9275_00118</name>
</gene>
<keyword evidence="1" id="KW-0175">Coiled coil</keyword>
<dbReference type="Gene3D" id="3.30.830.10">
    <property type="entry name" value="Metalloenzyme, LuxS/M16 peptidase-like"/>
    <property type="match status" value="2"/>
</dbReference>
<dbReference type="PANTHER" id="PTHR11851:SF224">
    <property type="entry name" value="PROCESSING PROTEASE"/>
    <property type="match status" value="1"/>
</dbReference>
<dbReference type="PANTHER" id="PTHR11851">
    <property type="entry name" value="METALLOPROTEASE"/>
    <property type="match status" value="1"/>
</dbReference>
<feature type="domain" description="Peptidase M16 C-terminal" evidence="3">
    <location>
        <begin position="198"/>
        <end position="372"/>
    </location>
</feature>
<dbReference type="AlphaFoldDB" id="A0A916J7Y6"/>
<proteinExistence type="predicted"/>
<dbReference type="InterPro" id="IPR011765">
    <property type="entry name" value="Pept_M16_N"/>
</dbReference>
<dbReference type="InterPro" id="IPR011249">
    <property type="entry name" value="Metalloenz_LuxS/M16"/>
</dbReference>
<sequence length="441" mass="49655">MAFVRTSFAFLHQHPMLLDRTVAPDYQIIKTIELPEADSYTLENGGLLHVINIGDQPVVRLEVIFDAGNWYEKYPSSSFFAIKMLTEGTATRTSAETSEAFERIGAFTDMTHSSDRAGMVVYCLTRFLPEVLGIVTDLVQHAAFPEKELADLKNITLQNLRVNLEKTAYVATSEFRAAIFGQDHPYGQSQNEADILSLERYQVLEHYNSFINKNKYTVILAGQVSANDVELVRQSLGQASLTADVSVVTRAVSAAYEGKEVLVEKQDSVQSSIRIGRRMFTRDHADYFKMLVTNEIFGGYFGSRLMKNIREEKGLTYGISSHMVTLSREGYIMIGTDVKKEFTQQTIDEIKKEMFRLQTELVSEEELQTVKNFMSGELAGSLNTAFEVADRQKVLLLEGLPSDFFSRYVEQIHATTSQDVIAMANKYLRPETMVEVVVGGK</sequence>
<organism evidence="4 5">
    <name type="scientific">Dyadobacter helix</name>
    <dbReference type="NCBI Taxonomy" id="2822344"/>
    <lineage>
        <taxon>Bacteria</taxon>
        <taxon>Pseudomonadati</taxon>
        <taxon>Bacteroidota</taxon>
        <taxon>Cytophagia</taxon>
        <taxon>Cytophagales</taxon>
        <taxon>Spirosomataceae</taxon>
        <taxon>Dyadobacter</taxon>
    </lineage>
</organism>
<accession>A0A916J7Y6</accession>
<feature type="domain" description="Peptidase M16 N-terminal" evidence="2">
    <location>
        <begin position="56"/>
        <end position="173"/>
    </location>
</feature>
<reference evidence="4" key="1">
    <citation type="submission" date="2021-04" db="EMBL/GenBank/DDBJ databases">
        <authorList>
            <person name="Rodrigo-Torres L."/>
            <person name="Arahal R. D."/>
            <person name="Lucena T."/>
        </authorList>
    </citation>
    <scope>NUCLEOTIDE SEQUENCE</scope>
    <source>
        <strain evidence="4">CECT 9275</strain>
    </source>
</reference>
<dbReference type="Pfam" id="PF00675">
    <property type="entry name" value="Peptidase_M16"/>
    <property type="match status" value="1"/>
</dbReference>
<dbReference type="Proteomes" id="UP000680038">
    <property type="component" value="Unassembled WGS sequence"/>
</dbReference>
<evidence type="ECO:0000313" key="4">
    <source>
        <dbReference type="EMBL" id="CAG4988593.1"/>
    </source>
</evidence>
<dbReference type="InterPro" id="IPR050361">
    <property type="entry name" value="MPP/UQCRC_Complex"/>
</dbReference>
<feature type="coiled-coil region" evidence="1">
    <location>
        <begin position="340"/>
        <end position="367"/>
    </location>
</feature>
<evidence type="ECO:0000259" key="3">
    <source>
        <dbReference type="Pfam" id="PF05193"/>
    </source>
</evidence>
<dbReference type="GO" id="GO:0046872">
    <property type="term" value="F:metal ion binding"/>
    <property type="evidence" value="ECO:0007669"/>
    <property type="project" value="InterPro"/>
</dbReference>
<dbReference type="Pfam" id="PF05193">
    <property type="entry name" value="Peptidase_M16_C"/>
    <property type="match status" value="1"/>
</dbReference>
<protein>
    <recommendedName>
        <fullName evidence="6">Insulinase family protein</fullName>
    </recommendedName>
</protein>
<name>A0A916J7Y6_9BACT</name>
<evidence type="ECO:0000313" key="5">
    <source>
        <dbReference type="Proteomes" id="UP000680038"/>
    </source>
</evidence>
<evidence type="ECO:0000259" key="2">
    <source>
        <dbReference type="Pfam" id="PF00675"/>
    </source>
</evidence>